<dbReference type="SUPFAM" id="SSF81631">
    <property type="entry name" value="PAP/OAS1 substrate-binding domain"/>
    <property type="match status" value="1"/>
</dbReference>
<dbReference type="Pfam" id="PF22600">
    <property type="entry name" value="MTPAP-like_central"/>
    <property type="match status" value="1"/>
</dbReference>
<proteinExistence type="inferred from homology"/>
<feature type="domain" description="PAP-associated" evidence="9">
    <location>
        <begin position="333"/>
        <end position="392"/>
    </location>
</feature>
<dbReference type="AlphaFoldDB" id="A0A6A7C649"/>
<sequence>MTDVVDGRRGQPDARPQMQAQTSSSVPSTPFRQPRDVRFHSRSPSPGQKLNHVSPRCADPAAKLVPRSAASDLCKFETTAEVGKRRMPYNQENEHAPPTPDTPPKTVLEPYEEDKLSGDMRELYDWLLPSRDSEERRAQLVQKLESMMNEEWPGHNIRVNMFGSSGNLLSSSESDVDICITTTKKSLETMHSIAELLARHGMERVVCRSSAKVPIVKCWDPDLKLACDLNVNNPLALENTRMIKTYVQLDERVRPLAKIIKHWSQMRILNDAAFGGTISSYTWTCMIISFLQRRSPPILPSLQKMEGHRLSADSPFADDVESLRGYGKNNKESLAQLLFQFFRHYGYEFDYSKEVVSVHEGRRVWRVEKGWQRERNSDKEAQRRLCVEEPFTLVRNLGNSADEYSWNGIHREIRRAFDLLADGQRLAECCEQYVFPPAEQPSGYFQRPTPRPAPTLRRSASQSGRPNYDAAAAKPHRGLSRNQSVQRTGNRRASSSASFGNQRAAVNISPPYLGPNTYDPVTSKLAKQYQLLQVQQDVLRSQYVQNAQTGGQNRRVSDLSAQHPRNGYVNGIGPRLDAAPTASWSQPGYLWHHPVSRHPPTTAPTRSGDGSVPIPLSPSLASAIPAQRQAHRSSITDSSAGRSGVRSHSQPGRVLPHPLAQQQQQQQQQGHVGHEVSGAIPTFGSNIHSTQLFSQSLQPAYPAMAALPATTAVVDTAIPKEYIGYYVGQSPSLGSQQFTSLPMHPHMTLRDPPTSRPRRVTPDLMPPTRIGRHESRSPSPLGHVRSYTADPRPAPRAPEPAVEVMVPLIVNGSTAPARFPVEPVVVTVDCPRDTHCPPIPSVGEQAPADLEGIKPETSANGGSDPSTARPPILSPVAEMQTPPPTHIDVRQESLLANGLKPKIAQGRSPLAPLDDVSSSRSSWHQMVPKGHRKSRSIVAPGRGLVQAMPENKSERKGG</sequence>
<protein>
    <recommendedName>
        <fullName evidence="4">polynucleotide adenylyltransferase</fullName>
        <ecNumber evidence="4">2.7.7.19</ecNumber>
    </recommendedName>
</protein>
<evidence type="ECO:0000256" key="5">
    <source>
        <dbReference type="ARBA" id="ARBA00022679"/>
    </source>
</evidence>
<organism evidence="11 12">
    <name type="scientific">Piedraia hortae CBS 480.64</name>
    <dbReference type="NCBI Taxonomy" id="1314780"/>
    <lineage>
        <taxon>Eukaryota</taxon>
        <taxon>Fungi</taxon>
        <taxon>Dikarya</taxon>
        <taxon>Ascomycota</taxon>
        <taxon>Pezizomycotina</taxon>
        <taxon>Dothideomycetes</taxon>
        <taxon>Dothideomycetidae</taxon>
        <taxon>Capnodiales</taxon>
        <taxon>Piedraiaceae</taxon>
        <taxon>Piedraia</taxon>
    </lineage>
</organism>
<dbReference type="EC" id="2.7.7.19" evidence="4"/>
<dbReference type="SUPFAM" id="SSF81301">
    <property type="entry name" value="Nucleotidyltransferase"/>
    <property type="match status" value="1"/>
</dbReference>
<dbReference type="GO" id="GO:0010605">
    <property type="term" value="P:negative regulation of macromolecule metabolic process"/>
    <property type="evidence" value="ECO:0007669"/>
    <property type="project" value="UniProtKB-ARBA"/>
</dbReference>
<feature type="region of interest" description="Disordered" evidence="8">
    <location>
        <begin position="549"/>
        <end position="574"/>
    </location>
</feature>
<evidence type="ECO:0000256" key="7">
    <source>
        <dbReference type="ARBA" id="ARBA00022842"/>
    </source>
</evidence>
<feature type="region of interest" description="Disordered" evidence="8">
    <location>
        <begin position="749"/>
        <end position="798"/>
    </location>
</feature>
<feature type="region of interest" description="Disordered" evidence="8">
    <location>
        <begin position="84"/>
        <end position="109"/>
    </location>
</feature>
<dbReference type="PANTHER" id="PTHR12271:SF113">
    <property type="entry name" value="POLY(A) RNA POLYMERASE CID11"/>
    <property type="match status" value="1"/>
</dbReference>
<dbReference type="Proteomes" id="UP000799421">
    <property type="component" value="Unassembled WGS sequence"/>
</dbReference>
<keyword evidence="7" id="KW-0460">Magnesium</keyword>
<feature type="region of interest" description="Disordered" evidence="8">
    <location>
        <begin position="902"/>
        <end position="958"/>
    </location>
</feature>
<dbReference type="Gene3D" id="1.10.1410.10">
    <property type="match status" value="1"/>
</dbReference>
<feature type="region of interest" description="Disordered" evidence="8">
    <location>
        <begin position="1"/>
        <end position="58"/>
    </location>
</feature>
<feature type="compositionally biased region" description="Polar residues" evidence="8">
    <location>
        <begin position="18"/>
        <end position="31"/>
    </location>
</feature>
<dbReference type="GO" id="GO:1990817">
    <property type="term" value="F:poly(A) RNA polymerase activity"/>
    <property type="evidence" value="ECO:0007669"/>
    <property type="project" value="UniProtKB-EC"/>
</dbReference>
<evidence type="ECO:0000256" key="3">
    <source>
        <dbReference type="ARBA" id="ARBA00008593"/>
    </source>
</evidence>
<comment type="cofactor">
    <cofactor evidence="1">
        <name>Mn(2+)</name>
        <dbReference type="ChEBI" id="CHEBI:29035"/>
    </cofactor>
</comment>
<feature type="compositionally biased region" description="Polar residues" evidence="8">
    <location>
        <begin position="857"/>
        <end position="866"/>
    </location>
</feature>
<accession>A0A6A7C649</accession>
<feature type="compositionally biased region" description="Basic and acidic residues" evidence="8">
    <location>
        <begin position="1"/>
        <end position="12"/>
    </location>
</feature>
<dbReference type="InterPro" id="IPR002058">
    <property type="entry name" value="PAP_assoc"/>
</dbReference>
<dbReference type="GO" id="GO:0046872">
    <property type="term" value="F:metal ion binding"/>
    <property type="evidence" value="ECO:0007669"/>
    <property type="project" value="UniProtKB-KW"/>
</dbReference>
<evidence type="ECO:0000256" key="8">
    <source>
        <dbReference type="SAM" id="MobiDB-lite"/>
    </source>
</evidence>
<comment type="similarity">
    <text evidence="3">Belongs to the DNA polymerase type-B-like family.</text>
</comment>
<keyword evidence="12" id="KW-1185">Reference proteome</keyword>
<feature type="region of interest" description="Disordered" evidence="8">
    <location>
        <begin position="852"/>
        <end position="872"/>
    </location>
</feature>
<dbReference type="InterPro" id="IPR054708">
    <property type="entry name" value="MTPAP-like_central"/>
</dbReference>
<gene>
    <name evidence="11" type="ORF">K470DRAFT_269093</name>
</gene>
<comment type="cofactor">
    <cofactor evidence="2">
        <name>Mg(2+)</name>
        <dbReference type="ChEBI" id="CHEBI:18420"/>
    </cofactor>
</comment>
<feature type="compositionally biased region" description="Polar residues" evidence="8">
    <location>
        <begin position="480"/>
        <end position="501"/>
    </location>
</feature>
<feature type="region of interest" description="Disordered" evidence="8">
    <location>
        <begin position="593"/>
        <end position="683"/>
    </location>
</feature>
<feature type="domain" description="Poly(A) RNA polymerase mitochondrial-like central palm" evidence="10">
    <location>
        <begin position="116"/>
        <end position="248"/>
    </location>
</feature>
<keyword evidence="6" id="KW-0479">Metal-binding</keyword>
<evidence type="ECO:0000259" key="10">
    <source>
        <dbReference type="Pfam" id="PF22600"/>
    </source>
</evidence>
<reference evidence="11" key="1">
    <citation type="journal article" date="2020" name="Stud. Mycol.">
        <title>101 Dothideomycetes genomes: a test case for predicting lifestyles and emergence of pathogens.</title>
        <authorList>
            <person name="Haridas S."/>
            <person name="Albert R."/>
            <person name="Binder M."/>
            <person name="Bloem J."/>
            <person name="Labutti K."/>
            <person name="Salamov A."/>
            <person name="Andreopoulos B."/>
            <person name="Baker S."/>
            <person name="Barry K."/>
            <person name="Bills G."/>
            <person name="Bluhm B."/>
            <person name="Cannon C."/>
            <person name="Castanera R."/>
            <person name="Culley D."/>
            <person name="Daum C."/>
            <person name="Ezra D."/>
            <person name="Gonzalez J."/>
            <person name="Henrissat B."/>
            <person name="Kuo A."/>
            <person name="Liang C."/>
            <person name="Lipzen A."/>
            <person name="Lutzoni F."/>
            <person name="Magnuson J."/>
            <person name="Mondo S."/>
            <person name="Nolan M."/>
            <person name="Ohm R."/>
            <person name="Pangilinan J."/>
            <person name="Park H.-J."/>
            <person name="Ramirez L."/>
            <person name="Alfaro M."/>
            <person name="Sun H."/>
            <person name="Tritt A."/>
            <person name="Yoshinaga Y."/>
            <person name="Zwiers L.-H."/>
            <person name="Turgeon B."/>
            <person name="Goodwin S."/>
            <person name="Spatafora J."/>
            <person name="Crous P."/>
            <person name="Grigoriev I."/>
        </authorList>
    </citation>
    <scope>NUCLEOTIDE SEQUENCE</scope>
    <source>
        <strain evidence="11">CBS 480.64</strain>
    </source>
</reference>
<dbReference type="PANTHER" id="PTHR12271">
    <property type="entry name" value="POLY A POLYMERASE CID PAP -RELATED"/>
    <property type="match status" value="1"/>
</dbReference>
<dbReference type="GO" id="GO:0031123">
    <property type="term" value="P:RNA 3'-end processing"/>
    <property type="evidence" value="ECO:0007669"/>
    <property type="project" value="TreeGrafter"/>
</dbReference>
<evidence type="ECO:0000256" key="2">
    <source>
        <dbReference type="ARBA" id="ARBA00001946"/>
    </source>
</evidence>
<dbReference type="CDD" id="cd05402">
    <property type="entry name" value="NT_PAP_TUTase"/>
    <property type="match status" value="1"/>
</dbReference>
<dbReference type="Gene3D" id="3.30.460.10">
    <property type="entry name" value="Beta Polymerase, domain 2"/>
    <property type="match status" value="1"/>
</dbReference>
<feature type="region of interest" description="Disordered" evidence="8">
    <location>
        <begin position="440"/>
        <end position="511"/>
    </location>
</feature>
<evidence type="ECO:0000313" key="12">
    <source>
        <dbReference type="Proteomes" id="UP000799421"/>
    </source>
</evidence>
<keyword evidence="5" id="KW-0808">Transferase</keyword>
<dbReference type="InterPro" id="IPR043519">
    <property type="entry name" value="NT_sf"/>
</dbReference>
<name>A0A6A7C649_9PEZI</name>
<evidence type="ECO:0000259" key="9">
    <source>
        <dbReference type="Pfam" id="PF03828"/>
    </source>
</evidence>
<evidence type="ECO:0000313" key="11">
    <source>
        <dbReference type="EMBL" id="KAF2862455.1"/>
    </source>
</evidence>
<feature type="compositionally biased region" description="Polar residues" evidence="8">
    <location>
        <begin position="632"/>
        <end position="650"/>
    </location>
</feature>
<evidence type="ECO:0000256" key="1">
    <source>
        <dbReference type="ARBA" id="ARBA00001936"/>
    </source>
</evidence>
<dbReference type="Pfam" id="PF03828">
    <property type="entry name" value="PAP_assoc"/>
    <property type="match status" value="1"/>
</dbReference>
<evidence type="ECO:0000256" key="6">
    <source>
        <dbReference type="ARBA" id="ARBA00022723"/>
    </source>
</evidence>
<dbReference type="EMBL" id="MU005966">
    <property type="protein sequence ID" value="KAF2862455.1"/>
    <property type="molecule type" value="Genomic_DNA"/>
</dbReference>
<dbReference type="OrthoDB" id="2274644at2759"/>
<evidence type="ECO:0000256" key="4">
    <source>
        <dbReference type="ARBA" id="ARBA00012388"/>
    </source>
</evidence>